<dbReference type="InterPro" id="IPR029063">
    <property type="entry name" value="SAM-dependent_MTases_sf"/>
</dbReference>
<name>A0A1S9SZ38_BACMY</name>
<evidence type="ECO:0000313" key="1">
    <source>
        <dbReference type="EMBL" id="OOR02967.1"/>
    </source>
</evidence>
<dbReference type="SUPFAM" id="SSF53335">
    <property type="entry name" value="S-adenosyl-L-methionine-dependent methyltransferases"/>
    <property type="match status" value="1"/>
</dbReference>
<dbReference type="GO" id="GO:0008168">
    <property type="term" value="F:methyltransferase activity"/>
    <property type="evidence" value="ECO:0007669"/>
    <property type="project" value="UniProtKB-KW"/>
</dbReference>
<dbReference type="AlphaFoldDB" id="A0A1S9SZ38"/>
<keyword evidence="1" id="KW-0808">Transferase</keyword>
<sequence length="235" mass="26521">MTFYQMLTPYYDEIFPVNGNQLNFITSYLQVGNSVLDVGAGTGNVAKALVEKGFTVTAMEPEKMMAAKICEKAAIHEGKFQVNTFGMQQIDNVPRIFDGIYCIGNTLVHLDNMKEITDFLQKSFEKLKKNGKLIIQIINYEKVLNQKKFIFPVIKKKHFSFKRDYAIEGEKVLFTATLNVDDKEVSNSIPLYPITKQELLPILTECGFQSVEAYANFEKKAYSSDGPALVIVATK</sequence>
<dbReference type="EMBL" id="MUAI01000070">
    <property type="protein sequence ID" value="OOR02967.1"/>
    <property type="molecule type" value="Genomic_DNA"/>
</dbReference>
<keyword evidence="1" id="KW-0489">Methyltransferase</keyword>
<dbReference type="GO" id="GO:0032259">
    <property type="term" value="P:methylation"/>
    <property type="evidence" value="ECO:0007669"/>
    <property type="project" value="UniProtKB-KW"/>
</dbReference>
<dbReference type="Gene3D" id="3.40.50.150">
    <property type="entry name" value="Vaccinia Virus protein VP39"/>
    <property type="match status" value="1"/>
</dbReference>
<organism evidence="1 2">
    <name type="scientific">Bacillus mycoides</name>
    <dbReference type="NCBI Taxonomy" id="1405"/>
    <lineage>
        <taxon>Bacteria</taxon>
        <taxon>Bacillati</taxon>
        <taxon>Bacillota</taxon>
        <taxon>Bacilli</taxon>
        <taxon>Bacillales</taxon>
        <taxon>Bacillaceae</taxon>
        <taxon>Bacillus</taxon>
        <taxon>Bacillus cereus group</taxon>
    </lineage>
</organism>
<gene>
    <name evidence="1" type="ORF">BW900_29560</name>
</gene>
<dbReference type="Pfam" id="PF13489">
    <property type="entry name" value="Methyltransf_23"/>
    <property type="match status" value="1"/>
</dbReference>
<comment type="caution">
    <text evidence="1">The sequence shown here is derived from an EMBL/GenBank/DDBJ whole genome shotgun (WGS) entry which is preliminary data.</text>
</comment>
<protein>
    <submittedName>
        <fullName evidence="1">SAM-dependent methyltransferase</fullName>
    </submittedName>
</protein>
<evidence type="ECO:0000313" key="2">
    <source>
        <dbReference type="Proteomes" id="UP000190696"/>
    </source>
</evidence>
<proteinExistence type="predicted"/>
<dbReference type="Gene3D" id="2.20.25.110">
    <property type="entry name" value="S-adenosyl-L-methionine-dependent methyltransferases"/>
    <property type="match status" value="1"/>
</dbReference>
<reference evidence="1 2" key="1">
    <citation type="submission" date="2017-01" db="EMBL/GenBank/DDBJ databases">
        <title>Bacillus cereus isolates.</title>
        <authorList>
            <person name="Beno S.M."/>
        </authorList>
    </citation>
    <scope>NUCLEOTIDE SEQUENCE [LARGE SCALE GENOMIC DNA]</scope>
    <source>
        <strain evidence="1 2">FSL W7-1108</strain>
    </source>
</reference>
<dbReference type="PANTHER" id="PTHR43861">
    <property type="entry name" value="TRANS-ACONITATE 2-METHYLTRANSFERASE-RELATED"/>
    <property type="match status" value="1"/>
</dbReference>
<dbReference type="Proteomes" id="UP000190696">
    <property type="component" value="Unassembled WGS sequence"/>
</dbReference>
<dbReference type="RefSeq" id="WP_078177351.1">
    <property type="nucleotide sequence ID" value="NZ_JARLYM010000002.1"/>
</dbReference>
<dbReference type="CDD" id="cd02440">
    <property type="entry name" value="AdoMet_MTases"/>
    <property type="match status" value="1"/>
</dbReference>
<accession>A0A1S9SZ38</accession>